<evidence type="ECO:0000313" key="2">
    <source>
        <dbReference type="Proteomes" id="UP001204772"/>
    </source>
</evidence>
<sequence>MIHVSMDTVSPTGFSERGFFYQASSTSHQANSLFEWLAGNIFNPSIFHQDVPVNDKNEESSFLEEFSICLIWPPLDLEFIQRGNPEGLSRNFGHYLDNFVPHYSEPNSPPPNQA</sequence>
<dbReference type="RefSeq" id="WP_253525303.1">
    <property type="nucleotide sequence ID" value="NZ_JAMZEL010000001.1"/>
</dbReference>
<protein>
    <submittedName>
        <fullName evidence="1">Uncharacterized protein</fullName>
    </submittedName>
</protein>
<organism evidence="1 2">
    <name type="scientific">Runella salmonicolor</name>
    <dbReference type="NCBI Taxonomy" id="2950278"/>
    <lineage>
        <taxon>Bacteria</taxon>
        <taxon>Pseudomonadati</taxon>
        <taxon>Bacteroidota</taxon>
        <taxon>Cytophagia</taxon>
        <taxon>Cytophagales</taxon>
        <taxon>Spirosomataceae</taxon>
        <taxon>Runella</taxon>
    </lineage>
</organism>
<proteinExistence type="predicted"/>
<comment type="caution">
    <text evidence="1">The sequence shown here is derived from an EMBL/GenBank/DDBJ whole genome shotgun (WGS) entry which is preliminary data.</text>
</comment>
<reference evidence="1 2" key="1">
    <citation type="submission" date="2022-06" db="EMBL/GenBank/DDBJ databases">
        <title>Runella sp. S5 genome sequencing.</title>
        <authorList>
            <person name="Park S."/>
        </authorList>
    </citation>
    <scope>NUCLEOTIDE SEQUENCE [LARGE SCALE GENOMIC DNA]</scope>
    <source>
        <strain evidence="1 2">S5</strain>
    </source>
</reference>
<dbReference type="Proteomes" id="UP001204772">
    <property type="component" value="Unassembled WGS sequence"/>
</dbReference>
<dbReference type="EMBL" id="JAMZEL010000001">
    <property type="protein sequence ID" value="MCP1381593.1"/>
    <property type="molecule type" value="Genomic_DNA"/>
</dbReference>
<keyword evidence="2" id="KW-1185">Reference proteome</keyword>
<accession>A0ABT1FIK1</accession>
<gene>
    <name evidence="1" type="ORF">NCI00_04120</name>
</gene>
<name>A0ABT1FIK1_9BACT</name>
<evidence type="ECO:0000313" key="1">
    <source>
        <dbReference type="EMBL" id="MCP1381593.1"/>
    </source>
</evidence>